<evidence type="ECO:0000259" key="2">
    <source>
        <dbReference type="Pfam" id="PF04149"/>
    </source>
</evidence>
<dbReference type="InterPro" id="IPR007278">
    <property type="entry name" value="DUF397"/>
</dbReference>
<gene>
    <name evidence="3" type="ordered locus">Tcur_3776</name>
</gene>
<dbReference type="AlphaFoldDB" id="D1ACZ9"/>
<dbReference type="OrthoDB" id="3481959at2"/>
<feature type="compositionally biased region" description="Polar residues" evidence="1">
    <location>
        <begin position="1"/>
        <end position="10"/>
    </location>
</feature>
<dbReference type="KEGG" id="tcu:Tcur_3776"/>
<organism evidence="3 4">
    <name type="scientific">Thermomonospora curvata (strain ATCC 19995 / DSM 43183 / JCM 3096 / KCTC 9072 / NBRC 15933 / NCIMB 10081 / Henssen B9)</name>
    <dbReference type="NCBI Taxonomy" id="471852"/>
    <lineage>
        <taxon>Bacteria</taxon>
        <taxon>Bacillati</taxon>
        <taxon>Actinomycetota</taxon>
        <taxon>Actinomycetes</taxon>
        <taxon>Streptosporangiales</taxon>
        <taxon>Thermomonosporaceae</taxon>
        <taxon>Thermomonospora</taxon>
    </lineage>
</organism>
<proteinExistence type="predicted"/>
<keyword evidence="4" id="KW-1185">Reference proteome</keyword>
<feature type="region of interest" description="Disordered" evidence="1">
    <location>
        <begin position="1"/>
        <end position="20"/>
    </location>
</feature>
<dbReference type="EMBL" id="CP001738">
    <property type="protein sequence ID" value="ACY99308.1"/>
    <property type="molecule type" value="Genomic_DNA"/>
</dbReference>
<reference evidence="3 4" key="1">
    <citation type="journal article" date="2011" name="Stand. Genomic Sci.">
        <title>Complete genome sequence of Thermomonospora curvata type strain (B9).</title>
        <authorList>
            <person name="Chertkov O."/>
            <person name="Sikorski J."/>
            <person name="Nolan M."/>
            <person name="Lapidus A."/>
            <person name="Lucas S."/>
            <person name="Del Rio T.G."/>
            <person name="Tice H."/>
            <person name="Cheng J.F."/>
            <person name="Goodwin L."/>
            <person name="Pitluck S."/>
            <person name="Liolios K."/>
            <person name="Ivanova N."/>
            <person name="Mavromatis K."/>
            <person name="Mikhailova N."/>
            <person name="Ovchinnikova G."/>
            <person name="Pati A."/>
            <person name="Chen A."/>
            <person name="Palaniappan K."/>
            <person name="Djao O.D."/>
            <person name="Land M."/>
            <person name="Hauser L."/>
            <person name="Chang Y.J."/>
            <person name="Jeffries C.D."/>
            <person name="Brettin T."/>
            <person name="Han C."/>
            <person name="Detter J.C."/>
            <person name="Rohde M."/>
            <person name="Goker M."/>
            <person name="Woyke T."/>
            <person name="Bristow J."/>
            <person name="Eisen J.A."/>
            <person name="Markowitz V."/>
            <person name="Hugenholtz P."/>
            <person name="Klenk H.P."/>
            <person name="Kyrpides N.C."/>
        </authorList>
    </citation>
    <scope>NUCLEOTIDE SEQUENCE [LARGE SCALE GENOMIC DNA]</scope>
    <source>
        <strain evidence="4">ATCC 19995 / DSM 43183 / JCM 3096 / KCTC 9072 / NBRC 15933 / NCIMB 10081 / Henssen B9</strain>
    </source>
</reference>
<name>D1ACZ9_THECD</name>
<sequence>MNVFSSATWRKSSHSGGEHGGCVELAALPNVIGIRDSKNPHVGHLTIGRRHLTTLLAEIKAGRHDL</sequence>
<evidence type="ECO:0000256" key="1">
    <source>
        <dbReference type="SAM" id="MobiDB-lite"/>
    </source>
</evidence>
<feature type="domain" description="DUF397" evidence="2">
    <location>
        <begin position="7"/>
        <end position="60"/>
    </location>
</feature>
<evidence type="ECO:0000313" key="3">
    <source>
        <dbReference type="EMBL" id="ACY99308.1"/>
    </source>
</evidence>
<protein>
    <recommendedName>
        <fullName evidence="2">DUF397 domain-containing protein</fullName>
    </recommendedName>
</protein>
<dbReference type="HOGENOM" id="CLU_131550_3_0_11"/>
<dbReference type="Proteomes" id="UP000001918">
    <property type="component" value="Chromosome"/>
</dbReference>
<evidence type="ECO:0000313" key="4">
    <source>
        <dbReference type="Proteomes" id="UP000001918"/>
    </source>
</evidence>
<dbReference type="Pfam" id="PF04149">
    <property type="entry name" value="DUF397"/>
    <property type="match status" value="1"/>
</dbReference>
<accession>D1ACZ9</accession>